<proteinExistence type="predicted"/>
<dbReference type="GO" id="GO:0003676">
    <property type="term" value="F:nucleic acid binding"/>
    <property type="evidence" value="ECO:0007669"/>
    <property type="project" value="InterPro"/>
</dbReference>
<feature type="domain" description="DDE-1" evidence="2">
    <location>
        <begin position="459"/>
        <end position="525"/>
    </location>
</feature>
<gene>
    <name evidence="3" type="ORF">ILUMI_10960</name>
</gene>
<dbReference type="OrthoDB" id="7699172at2759"/>
<reference evidence="3" key="1">
    <citation type="submission" date="2019-08" db="EMBL/GenBank/DDBJ databases">
        <title>The genome of the North American firefly Photinus pyralis.</title>
        <authorList>
            <consortium name="Photinus pyralis genome working group"/>
            <person name="Fallon T.R."/>
            <person name="Sander Lower S.E."/>
            <person name="Weng J.-K."/>
        </authorList>
    </citation>
    <scope>NUCLEOTIDE SEQUENCE</scope>
    <source>
        <strain evidence="3">TRF0915ILg1</strain>
        <tissue evidence="3">Whole body</tissue>
    </source>
</reference>
<name>A0A8K0CZD5_IGNLU</name>
<dbReference type="EMBL" id="VTPC01006119">
    <property type="protein sequence ID" value="KAF2895219.1"/>
    <property type="molecule type" value="Genomic_DNA"/>
</dbReference>
<accession>A0A8K0CZD5</accession>
<evidence type="ECO:0000313" key="3">
    <source>
        <dbReference type="EMBL" id="KAF2895219.1"/>
    </source>
</evidence>
<organism evidence="3 4">
    <name type="scientific">Ignelater luminosus</name>
    <name type="common">Cucubano</name>
    <name type="synonym">Pyrophorus luminosus</name>
    <dbReference type="NCBI Taxonomy" id="2038154"/>
    <lineage>
        <taxon>Eukaryota</taxon>
        <taxon>Metazoa</taxon>
        <taxon>Ecdysozoa</taxon>
        <taxon>Arthropoda</taxon>
        <taxon>Hexapoda</taxon>
        <taxon>Insecta</taxon>
        <taxon>Pterygota</taxon>
        <taxon>Neoptera</taxon>
        <taxon>Endopterygota</taxon>
        <taxon>Coleoptera</taxon>
        <taxon>Polyphaga</taxon>
        <taxon>Elateriformia</taxon>
        <taxon>Elateroidea</taxon>
        <taxon>Elateridae</taxon>
        <taxon>Agrypninae</taxon>
        <taxon>Pyrophorini</taxon>
        <taxon>Ignelater</taxon>
    </lineage>
</organism>
<keyword evidence="4" id="KW-1185">Reference proteome</keyword>
<dbReference type="Proteomes" id="UP000801492">
    <property type="component" value="Unassembled WGS sequence"/>
</dbReference>
<feature type="compositionally biased region" description="Basic residues" evidence="1">
    <location>
        <begin position="418"/>
        <end position="427"/>
    </location>
</feature>
<evidence type="ECO:0000259" key="2">
    <source>
        <dbReference type="Pfam" id="PF03184"/>
    </source>
</evidence>
<evidence type="ECO:0000313" key="4">
    <source>
        <dbReference type="Proteomes" id="UP000801492"/>
    </source>
</evidence>
<sequence>MSEVRNAGQEVREIWKILLEKQKIFVGWMACKVADYIVAKHCNTTETCAHCAQEGHEHSNCPNREREAKCANCKSQRKDYNHLVADRGCAMYRSAIDKRENCGRLPSAKLTNSNELTWPAIDLFPSRGSQSGHNLGNKKYGTRVSELGSDALQRSLLSKLLISKKTERLRKAQGRATREKVEGAIMSQKKNEAPGHDGIEVVALQKACIIIEDGIYNLFKACIRHGKFPTRCKKGKIKVLLKSKKTTSDMSVASLLEKVMRRLREEGRLALGQFEFTKNKSTEDAVITTGLNLHTCSKKSVCCEYGTRNLTVEGYSAHVAKKGRSKAAKASNNLDYDENDFATLEVRRFQSGDALPNLYSTPVSITSTKYKHLQKVNKVIDKDFHSFITSCQHGTKRNKKQKTKNLDETPLSHDPSKRKIVRAKSKPSSRTTSSPGQGNTTVLSAVSASDADEEHAFDDIAYAASPKGWMETDFFRLFLQKSLIPAFGDARPVLLIYDGHSTQINVKLIKHSRSNDITIVKLPPMEKQHSA</sequence>
<comment type="caution">
    <text evidence="3">The sequence shown here is derived from an EMBL/GenBank/DDBJ whole genome shotgun (WGS) entry which is preliminary data.</text>
</comment>
<dbReference type="Pfam" id="PF03184">
    <property type="entry name" value="DDE_1"/>
    <property type="match status" value="1"/>
</dbReference>
<dbReference type="InterPro" id="IPR004875">
    <property type="entry name" value="DDE_SF_endonuclease_dom"/>
</dbReference>
<evidence type="ECO:0000256" key="1">
    <source>
        <dbReference type="SAM" id="MobiDB-lite"/>
    </source>
</evidence>
<protein>
    <recommendedName>
        <fullName evidence="2">DDE-1 domain-containing protein</fullName>
    </recommendedName>
</protein>
<feature type="region of interest" description="Disordered" evidence="1">
    <location>
        <begin position="392"/>
        <end position="441"/>
    </location>
</feature>
<feature type="compositionally biased region" description="Basic residues" evidence="1">
    <location>
        <begin position="394"/>
        <end position="403"/>
    </location>
</feature>
<dbReference type="AlphaFoldDB" id="A0A8K0CZD5"/>
<feature type="compositionally biased region" description="Basic and acidic residues" evidence="1">
    <location>
        <begin position="404"/>
        <end position="417"/>
    </location>
</feature>